<dbReference type="EMBL" id="SPHZ02000008">
    <property type="protein sequence ID" value="KAF0901803.1"/>
    <property type="molecule type" value="Genomic_DNA"/>
</dbReference>
<sequence>MAASAPVEVGAQGTIGSLVCREIEYFRRMEEQGPVAVEEGRGRRGILLAQHLLVGRGGEAAGAARVRYRPLGQDEGVSLPH</sequence>
<comment type="caution">
    <text evidence="1">The sequence shown here is derived from an EMBL/GenBank/DDBJ whole genome shotgun (WGS) entry which is preliminary data.</text>
</comment>
<dbReference type="OrthoDB" id="783264at2759"/>
<name>A0A6G1CQ68_9ORYZ</name>
<proteinExistence type="predicted"/>
<reference evidence="1 2" key="1">
    <citation type="submission" date="2019-11" db="EMBL/GenBank/DDBJ databases">
        <title>Whole genome sequence of Oryza granulata.</title>
        <authorList>
            <person name="Li W."/>
        </authorList>
    </citation>
    <scope>NUCLEOTIDE SEQUENCE [LARGE SCALE GENOMIC DNA]</scope>
    <source>
        <strain evidence="2">cv. Menghai</strain>
        <tissue evidence="1">Leaf</tissue>
    </source>
</reference>
<accession>A0A6G1CQ68</accession>
<dbReference type="PANTHER" id="PTHR35131:SF1">
    <property type="entry name" value="EXPRESSED PROTEIN"/>
    <property type="match status" value="1"/>
</dbReference>
<organism evidence="1 2">
    <name type="scientific">Oryza meyeriana var. granulata</name>
    <dbReference type="NCBI Taxonomy" id="110450"/>
    <lineage>
        <taxon>Eukaryota</taxon>
        <taxon>Viridiplantae</taxon>
        <taxon>Streptophyta</taxon>
        <taxon>Embryophyta</taxon>
        <taxon>Tracheophyta</taxon>
        <taxon>Spermatophyta</taxon>
        <taxon>Magnoliopsida</taxon>
        <taxon>Liliopsida</taxon>
        <taxon>Poales</taxon>
        <taxon>Poaceae</taxon>
        <taxon>BOP clade</taxon>
        <taxon>Oryzoideae</taxon>
        <taxon>Oryzeae</taxon>
        <taxon>Oryzinae</taxon>
        <taxon>Oryza</taxon>
        <taxon>Oryza meyeriana</taxon>
    </lineage>
</organism>
<evidence type="ECO:0000313" key="2">
    <source>
        <dbReference type="Proteomes" id="UP000479710"/>
    </source>
</evidence>
<protein>
    <submittedName>
        <fullName evidence="1">Uncharacterized protein</fullName>
    </submittedName>
</protein>
<dbReference type="PANTHER" id="PTHR35131">
    <property type="entry name" value="EXPRESSED PROTEIN"/>
    <property type="match status" value="1"/>
</dbReference>
<keyword evidence="2" id="KW-1185">Reference proteome</keyword>
<dbReference type="Proteomes" id="UP000479710">
    <property type="component" value="Unassembled WGS sequence"/>
</dbReference>
<gene>
    <name evidence="1" type="ORF">E2562_006437</name>
</gene>
<evidence type="ECO:0000313" key="1">
    <source>
        <dbReference type="EMBL" id="KAF0901803.1"/>
    </source>
</evidence>
<dbReference type="AlphaFoldDB" id="A0A6G1CQ68"/>